<dbReference type="Pfam" id="PF14479">
    <property type="entry name" value="HeLo"/>
    <property type="match status" value="1"/>
</dbReference>
<dbReference type="InterPro" id="IPR038305">
    <property type="entry name" value="HeLo_sf"/>
</dbReference>
<dbReference type="Gene3D" id="1.20.120.1020">
    <property type="entry name" value="Prion-inhibition and propagation, HeLo domain"/>
    <property type="match status" value="1"/>
</dbReference>
<reference evidence="3 4" key="1">
    <citation type="submission" date="2023-01" db="EMBL/GenBank/DDBJ databases">
        <title>Analysis of 21 Apiospora genomes using comparative genomics revels a genus with tremendous synthesis potential of carbohydrate active enzymes and secondary metabolites.</title>
        <authorList>
            <person name="Sorensen T."/>
        </authorList>
    </citation>
    <scope>NUCLEOTIDE SEQUENCE [LARGE SCALE GENOMIC DNA]</scope>
    <source>
        <strain evidence="3 4">CBS 83171</strain>
    </source>
</reference>
<evidence type="ECO:0000313" key="4">
    <source>
        <dbReference type="Proteomes" id="UP001446871"/>
    </source>
</evidence>
<sequence>MNRGRSAGLSLGQRANTTDYDTAPTKESSVRSGDNGFLLTAARKAFGIVSGTVGLLQTVSYSLDCFKYIQLGRHFERDYQQSLVLLKPLECRFSRWATAVEVFEDGSQTGSNVHATLSPSQAAARPGCRVSDPAPALRVEGQVEEVLAIDRLLLGRRHSRPRVLGPDGRYQQQYLQAKEGVGAEGAGYASPLFWTSSNVCTLPAKLEKHWPDRRLSRCATQLELLQKATEGIDTLLQAKIIDAIAQKGGHRFEKASGKDESQTTNGNIHLSSPVASQPVSSPGYHTDGPVEASGRAQMHNGDWYGGSPFSRR</sequence>
<feature type="domain" description="Prion-inhibition and propagation HeLo" evidence="2">
    <location>
        <begin position="47"/>
        <end position="120"/>
    </location>
</feature>
<accession>A0ABR1W599</accession>
<dbReference type="EMBL" id="JAQQWM010000002">
    <property type="protein sequence ID" value="KAK8078247.1"/>
    <property type="molecule type" value="Genomic_DNA"/>
</dbReference>
<feature type="region of interest" description="Disordered" evidence="1">
    <location>
        <begin position="1"/>
        <end position="32"/>
    </location>
</feature>
<feature type="compositionally biased region" description="Polar residues" evidence="1">
    <location>
        <begin position="13"/>
        <end position="32"/>
    </location>
</feature>
<dbReference type="InterPro" id="IPR029498">
    <property type="entry name" value="HeLo_dom"/>
</dbReference>
<feature type="region of interest" description="Disordered" evidence="1">
    <location>
        <begin position="251"/>
        <end position="312"/>
    </location>
</feature>
<evidence type="ECO:0000256" key="1">
    <source>
        <dbReference type="SAM" id="MobiDB-lite"/>
    </source>
</evidence>
<dbReference type="Proteomes" id="UP001446871">
    <property type="component" value="Unassembled WGS sequence"/>
</dbReference>
<proteinExistence type="predicted"/>
<feature type="compositionally biased region" description="Basic and acidic residues" evidence="1">
    <location>
        <begin position="251"/>
        <end position="261"/>
    </location>
</feature>
<gene>
    <name evidence="3" type="ORF">PG996_004417</name>
</gene>
<feature type="compositionally biased region" description="Low complexity" evidence="1">
    <location>
        <begin position="271"/>
        <end position="282"/>
    </location>
</feature>
<organism evidence="3 4">
    <name type="scientific">Apiospora saccharicola</name>
    <dbReference type="NCBI Taxonomy" id="335842"/>
    <lineage>
        <taxon>Eukaryota</taxon>
        <taxon>Fungi</taxon>
        <taxon>Dikarya</taxon>
        <taxon>Ascomycota</taxon>
        <taxon>Pezizomycotina</taxon>
        <taxon>Sordariomycetes</taxon>
        <taxon>Xylariomycetidae</taxon>
        <taxon>Amphisphaeriales</taxon>
        <taxon>Apiosporaceae</taxon>
        <taxon>Apiospora</taxon>
    </lineage>
</organism>
<comment type="caution">
    <text evidence="3">The sequence shown here is derived from an EMBL/GenBank/DDBJ whole genome shotgun (WGS) entry which is preliminary data.</text>
</comment>
<evidence type="ECO:0000259" key="2">
    <source>
        <dbReference type="Pfam" id="PF14479"/>
    </source>
</evidence>
<name>A0ABR1W599_9PEZI</name>
<evidence type="ECO:0000313" key="3">
    <source>
        <dbReference type="EMBL" id="KAK8078247.1"/>
    </source>
</evidence>
<protein>
    <recommendedName>
        <fullName evidence="2">Prion-inhibition and propagation HeLo domain-containing protein</fullName>
    </recommendedName>
</protein>
<keyword evidence="4" id="KW-1185">Reference proteome</keyword>